<sequence>MRKKIFLTAALIAASFTTFAQVGVGTTDPKAGLDITSDKGMLLPRIADHTSLTPVDGTLDANEAGLQVYDTTTNKVMLWDGTAWVASATGTAKFVDGTTPADAVFTDGKVGIGIEAPSEQFHIYNESGAFSLLESNTSVAGLYIRTNNTNSTTLMQLNQGTDYWRTRFYSSLGPSGNSYGIGFNQILPSMFLIQSDGNIAIGQSSATQKLEIAGNAKLEELYYGGVIRDHRFSNKLILFSSSLATELHSAGSTGILFKDNANNELARISNEGNFGIGTTSPVAKLDVNGAIKVGDAVATPVAGMIAYGDKGSGIGFYGYTGGAWVKLH</sequence>
<keyword evidence="1" id="KW-0732">Signal</keyword>
<dbReference type="OrthoDB" id="9808953at2"/>
<dbReference type="Proteomes" id="UP000238430">
    <property type="component" value="Unassembled WGS sequence"/>
</dbReference>
<organism evidence="2 3">
    <name type="scientific">Mesoflavibacter zeaxanthinifaciens subsp. sabulilitoris</name>
    <dbReference type="NCBI Taxonomy" id="1520893"/>
    <lineage>
        <taxon>Bacteria</taxon>
        <taxon>Pseudomonadati</taxon>
        <taxon>Bacteroidota</taxon>
        <taxon>Flavobacteriia</taxon>
        <taxon>Flavobacteriales</taxon>
        <taxon>Flavobacteriaceae</taxon>
        <taxon>Mesoflavibacter</taxon>
    </lineage>
</organism>
<name>A0A2T1N5Z5_9FLAO</name>
<evidence type="ECO:0000313" key="3">
    <source>
        <dbReference type="Proteomes" id="UP000238430"/>
    </source>
</evidence>
<evidence type="ECO:0000313" key="2">
    <source>
        <dbReference type="EMBL" id="PSG87009.1"/>
    </source>
</evidence>
<reference evidence="2 3" key="1">
    <citation type="submission" date="2018-03" db="EMBL/GenBank/DDBJ databases">
        <title>Mesoflavibacter sp. HG37 and Mesoflavibacter sp. HG96 sp.nov., two marine bacteria isolated from seawater of Western Pacific Ocean.</title>
        <authorList>
            <person name="Cheng H."/>
            <person name="Wu Y.-H."/>
            <person name="Guo L.-L."/>
            <person name="Xu X.-W."/>
        </authorList>
    </citation>
    <scope>NUCLEOTIDE SEQUENCE [LARGE SCALE GENOMIC DNA]</scope>
    <source>
        <strain evidence="2 3">KCTC 42117</strain>
    </source>
</reference>
<protein>
    <submittedName>
        <fullName evidence="2">Uncharacterized protein</fullName>
    </submittedName>
</protein>
<comment type="caution">
    <text evidence="2">The sequence shown here is derived from an EMBL/GenBank/DDBJ whole genome shotgun (WGS) entry which is preliminary data.</text>
</comment>
<proteinExistence type="predicted"/>
<dbReference type="AlphaFoldDB" id="A0A2T1N5Z5"/>
<feature type="signal peptide" evidence="1">
    <location>
        <begin position="1"/>
        <end position="20"/>
    </location>
</feature>
<evidence type="ECO:0000256" key="1">
    <source>
        <dbReference type="SAM" id="SignalP"/>
    </source>
</evidence>
<keyword evidence="3" id="KW-1185">Reference proteome</keyword>
<dbReference type="EMBL" id="PXOT01000027">
    <property type="protein sequence ID" value="PSG87009.1"/>
    <property type="molecule type" value="Genomic_DNA"/>
</dbReference>
<accession>A0A2T1N5Z5</accession>
<dbReference type="RefSeq" id="WP_106680389.1">
    <property type="nucleotide sequence ID" value="NZ_JACHWV010000002.1"/>
</dbReference>
<feature type="chain" id="PRO_5015531093" evidence="1">
    <location>
        <begin position="21"/>
        <end position="328"/>
    </location>
</feature>
<gene>
    <name evidence="2" type="ORF">C7H61_12935</name>
</gene>